<dbReference type="SUPFAM" id="SSF48366">
    <property type="entry name" value="Ras GEF"/>
    <property type="match status" value="1"/>
</dbReference>
<reference evidence="3" key="1">
    <citation type="submission" date="2014-03" db="EMBL/GenBank/DDBJ databases">
        <title>The sialotranscriptome of Amblyomma triste, Amblyomma parvum and Amblyomma cajennense ticks, uncovered by 454-based RNA-seq.</title>
        <authorList>
            <person name="Garcia G.R."/>
            <person name="Gardinassi L.G."/>
            <person name="Ribeiro J.M."/>
            <person name="Anatriello E."/>
            <person name="Ferreira B.R."/>
            <person name="Moreira H.N."/>
            <person name="Mafra C."/>
            <person name="Olegario M.M."/>
            <person name="Szabo P.J."/>
            <person name="Miranda-Santos I.K."/>
            <person name="Maruyama S.R."/>
        </authorList>
    </citation>
    <scope>NUCLEOTIDE SEQUENCE</scope>
    <source>
        <strain evidence="3">Mato Grasso do Sul</strain>
        <tissue evidence="3">Salivary glands</tissue>
    </source>
</reference>
<dbReference type="InterPro" id="IPR000651">
    <property type="entry name" value="Ras-like_Gua-exchang_fac_N"/>
</dbReference>
<proteinExistence type="evidence at transcript level"/>
<dbReference type="PROSITE" id="PS50212">
    <property type="entry name" value="RASGEF_NTER"/>
    <property type="match status" value="1"/>
</dbReference>
<dbReference type="PANTHER" id="PTHR46793:SF3">
    <property type="entry name" value="RIKEN CDNA 4930596D02 GENE"/>
    <property type="match status" value="1"/>
</dbReference>
<evidence type="ECO:0000256" key="1">
    <source>
        <dbReference type="PROSITE-ProRule" id="PRU00135"/>
    </source>
</evidence>
<feature type="non-terminal residue" evidence="3">
    <location>
        <position position="325"/>
    </location>
</feature>
<sequence>MNPIIDGQQPSWRLWGEEKSDGAVYTVYLKKVRYHPSSSLSRHDSEDSVSHLEWETVRVRVIKAGPLEAIIANLADDEGGLEPTNVNVFLATYRSFASPQQVLDAFHARFRELKNRDGAKGLSATSQRHHKALVQTLVVWLDMYPEDLYEPPQFSVLHQLLDLAQAQLEPGSSLEVRARQRLQQFLARDPEKEGPFFKPQPWSVVFGDDWPGAQARAQMAGRPPLVAGSGRGAYCPPADLDGRGPLPAPGATSLPVCHVAQAGSAGLGGNGAQHSHGHCAAVQRGVTPRHLNAAVGTLEREQPRPPPCEVDWCGPGAQAPQKLFL</sequence>
<dbReference type="Pfam" id="PF00618">
    <property type="entry name" value="RasGEF_N"/>
    <property type="match status" value="1"/>
</dbReference>
<dbReference type="GO" id="GO:0005085">
    <property type="term" value="F:guanyl-nucleotide exchange factor activity"/>
    <property type="evidence" value="ECO:0007669"/>
    <property type="project" value="UniProtKB-KW"/>
</dbReference>
<protein>
    <submittedName>
        <fullName evidence="3">Putative ral guanine nucleotide exchange factor</fullName>
    </submittedName>
</protein>
<dbReference type="PANTHER" id="PTHR46793">
    <property type="entry name" value="1700018F24RIK PROTEIN-RELATED-RELATED"/>
    <property type="match status" value="1"/>
</dbReference>
<evidence type="ECO:0000259" key="2">
    <source>
        <dbReference type="PROSITE" id="PS50212"/>
    </source>
</evidence>
<dbReference type="Gene3D" id="1.20.870.10">
    <property type="entry name" value="Son of sevenless (SoS) protein Chain: S domain 1"/>
    <property type="match status" value="1"/>
</dbReference>
<dbReference type="SMART" id="SM00229">
    <property type="entry name" value="RasGEFN"/>
    <property type="match status" value="1"/>
</dbReference>
<feature type="domain" description="N-terminal Ras-GEF" evidence="2">
    <location>
        <begin position="58"/>
        <end position="186"/>
    </location>
</feature>
<keyword evidence="1" id="KW-0344">Guanine-nucleotide releasing factor</keyword>
<organism evidence="3">
    <name type="scientific">Amblyomma triste</name>
    <name type="common">Neotropical tick</name>
    <dbReference type="NCBI Taxonomy" id="251400"/>
    <lineage>
        <taxon>Eukaryota</taxon>
        <taxon>Metazoa</taxon>
        <taxon>Ecdysozoa</taxon>
        <taxon>Arthropoda</taxon>
        <taxon>Chelicerata</taxon>
        <taxon>Arachnida</taxon>
        <taxon>Acari</taxon>
        <taxon>Parasitiformes</taxon>
        <taxon>Ixodida</taxon>
        <taxon>Ixodoidea</taxon>
        <taxon>Ixodidae</taxon>
        <taxon>Amblyomminae</taxon>
        <taxon>Amblyomma</taxon>
    </lineage>
</organism>
<accession>A0A023GFI1</accession>
<dbReference type="AlphaFoldDB" id="A0A023GFI1"/>
<name>A0A023GFI1_AMBTT</name>
<evidence type="ECO:0000313" key="3">
    <source>
        <dbReference type="EMBL" id="JAC31500.1"/>
    </source>
</evidence>
<dbReference type="EMBL" id="GBBM01003918">
    <property type="protein sequence ID" value="JAC31500.1"/>
    <property type="molecule type" value="mRNA"/>
</dbReference>
<dbReference type="InterPro" id="IPR023578">
    <property type="entry name" value="Ras_GEF_dom_sf"/>
</dbReference>
<dbReference type="CDD" id="cd06224">
    <property type="entry name" value="REM"/>
    <property type="match status" value="1"/>
</dbReference>